<comment type="similarity">
    <text evidence="1">Belongs to the peptidase S33 family.</text>
</comment>
<dbReference type="OrthoDB" id="7130006at2759"/>
<reference evidence="6" key="1">
    <citation type="journal article" date="2020" name="Stud. Mycol.">
        <title>101 Dothideomycetes genomes: a test case for predicting lifestyles and emergence of pathogens.</title>
        <authorList>
            <person name="Haridas S."/>
            <person name="Albert R."/>
            <person name="Binder M."/>
            <person name="Bloem J."/>
            <person name="Labutti K."/>
            <person name="Salamov A."/>
            <person name="Andreopoulos B."/>
            <person name="Baker S."/>
            <person name="Barry K."/>
            <person name="Bills G."/>
            <person name="Bluhm B."/>
            <person name="Cannon C."/>
            <person name="Castanera R."/>
            <person name="Culley D."/>
            <person name="Daum C."/>
            <person name="Ezra D."/>
            <person name="Gonzalez J."/>
            <person name="Henrissat B."/>
            <person name="Kuo A."/>
            <person name="Liang C."/>
            <person name="Lipzen A."/>
            <person name="Lutzoni F."/>
            <person name="Magnuson J."/>
            <person name="Mondo S."/>
            <person name="Nolan M."/>
            <person name="Ohm R."/>
            <person name="Pangilinan J."/>
            <person name="Park H.-J."/>
            <person name="Ramirez L."/>
            <person name="Alfaro M."/>
            <person name="Sun H."/>
            <person name="Tritt A."/>
            <person name="Yoshinaga Y."/>
            <person name="Zwiers L.-H."/>
            <person name="Turgeon B."/>
            <person name="Goodwin S."/>
            <person name="Spatafora J."/>
            <person name="Crous P."/>
            <person name="Grigoriev I."/>
        </authorList>
    </citation>
    <scope>NUCLEOTIDE SEQUENCE</scope>
    <source>
        <strain evidence="6">CBS 379.55</strain>
    </source>
</reference>
<dbReference type="AlphaFoldDB" id="A0A6A6JH00"/>
<dbReference type="InterPro" id="IPR010497">
    <property type="entry name" value="Epoxide_hydro_N"/>
</dbReference>
<dbReference type="SUPFAM" id="SSF53474">
    <property type="entry name" value="alpha/beta-Hydrolases"/>
    <property type="match status" value="1"/>
</dbReference>
<feature type="active site" description="Proton acceptor" evidence="4">
    <location>
        <position position="370"/>
    </location>
</feature>
<evidence type="ECO:0000256" key="3">
    <source>
        <dbReference type="ARBA" id="ARBA00022801"/>
    </source>
</evidence>
<evidence type="ECO:0000256" key="2">
    <source>
        <dbReference type="ARBA" id="ARBA00022797"/>
    </source>
</evidence>
<dbReference type="RefSeq" id="XP_033652922.1">
    <property type="nucleotide sequence ID" value="XM_033796435.1"/>
</dbReference>
<feature type="domain" description="Epoxide hydrolase N-terminal" evidence="5">
    <location>
        <begin position="4"/>
        <end position="115"/>
    </location>
</feature>
<evidence type="ECO:0000313" key="6">
    <source>
        <dbReference type="EMBL" id="KAF2275383.1"/>
    </source>
</evidence>
<evidence type="ECO:0000256" key="4">
    <source>
        <dbReference type="PIRSR" id="PIRSR001112-1"/>
    </source>
</evidence>
<feature type="active site" description="Proton donor" evidence="4">
    <location>
        <position position="315"/>
    </location>
</feature>
<dbReference type="Pfam" id="PF06441">
    <property type="entry name" value="EHN"/>
    <property type="match status" value="1"/>
</dbReference>
<protein>
    <submittedName>
        <fullName evidence="6">Alpha/beta-hydrolase</fullName>
    </submittedName>
</protein>
<dbReference type="InterPro" id="IPR000639">
    <property type="entry name" value="Epox_hydrolase-like"/>
</dbReference>
<feature type="active site" description="Nucleophile" evidence="4">
    <location>
        <position position="180"/>
    </location>
</feature>
<dbReference type="EMBL" id="ML986497">
    <property type="protein sequence ID" value="KAF2275383.1"/>
    <property type="molecule type" value="Genomic_DNA"/>
</dbReference>
<dbReference type="PANTHER" id="PTHR21661">
    <property type="entry name" value="EPOXIDE HYDROLASE 1-RELATED"/>
    <property type="match status" value="1"/>
</dbReference>
<dbReference type="Gene3D" id="3.40.50.1820">
    <property type="entry name" value="alpha/beta hydrolase"/>
    <property type="match status" value="1"/>
</dbReference>
<evidence type="ECO:0000259" key="5">
    <source>
        <dbReference type="Pfam" id="PF06441"/>
    </source>
</evidence>
<dbReference type="GO" id="GO:0097176">
    <property type="term" value="P:epoxide metabolic process"/>
    <property type="evidence" value="ECO:0007669"/>
    <property type="project" value="TreeGrafter"/>
</dbReference>
<dbReference type="InterPro" id="IPR029058">
    <property type="entry name" value="AB_hydrolase_fold"/>
</dbReference>
<evidence type="ECO:0000313" key="7">
    <source>
        <dbReference type="Proteomes" id="UP000800097"/>
    </source>
</evidence>
<dbReference type="PIRSF" id="PIRSF001112">
    <property type="entry name" value="Epoxide_hydrolase"/>
    <property type="match status" value="1"/>
</dbReference>
<keyword evidence="7" id="KW-1185">Reference proteome</keyword>
<dbReference type="PANTHER" id="PTHR21661:SF35">
    <property type="entry name" value="EPOXIDE HYDROLASE"/>
    <property type="match status" value="1"/>
</dbReference>
<sequence length="405" mass="46015">MSPIKPFQIAVPEEKLNRLRQKLALTDFPHETEDIEPWAQGSPLTDIKRLTKYWKDEFNWRQVERKLNEFAQYTTDVTIDGFGNYELHFVYQTSRVKNAIPLLFIHGWPGSFIEVTKILPQLLQGGTDFPAFHVVAPSLIDFGFSSPSMKKDFNIDQHAEACHKLMLALGYNEYVVQGGDLGYLTARFLALKYGPEHVKAHLLSNVAPAEPKEDSHPELHAKCQSTPLTASELAGLGRTQWFNTEGNGYFRKQATRPQTVAYFMADSPVGLLAWIYEKFHDWVDDYNWTDEEILTWISIYYFSKAGPAATNYIFYAMEHRDPNIFAAAQEYSEVPVGISRFPKDLLLLPKLWNHTLGPVVYEKEHAKGGHFAAWENPEAVVSDLRAMFGKDGGAYNVVPGNSGYL</sequence>
<dbReference type="PRINTS" id="PR00412">
    <property type="entry name" value="EPOXHYDRLASE"/>
</dbReference>
<keyword evidence="3 6" id="KW-0378">Hydrolase</keyword>
<name>A0A6A6JH00_WESOR</name>
<organism evidence="6 7">
    <name type="scientific">Westerdykella ornata</name>
    <dbReference type="NCBI Taxonomy" id="318751"/>
    <lineage>
        <taxon>Eukaryota</taxon>
        <taxon>Fungi</taxon>
        <taxon>Dikarya</taxon>
        <taxon>Ascomycota</taxon>
        <taxon>Pezizomycotina</taxon>
        <taxon>Dothideomycetes</taxon>
        <taxon>Pleosporomycetidae</taxon>
        <taxon>Pleosporales</taxon>
        <taxon>Sporormiaceae</taxon>
        <taxon>Westerdykella</taxon>
    </lineage>
</organism>
<dbReference type="GeneID" id="54549610"/>
<gene>
    <name evidence="6" type="ORF">EI97DRAFT_400264</name>
</gene>
<proteinExistence type="inferred from homology"/>
<dbReference type="GO" id="GO:0004301">
    <property type="term" value="F:epoxide hydrolase activity"/>
    <property type="evidence" value="ECO:0007669"/>
    <property type="project" value="TreeGrafter"/>
</dbReference>
<dbReference type="InterPro" id="IPR016292">
    <property type="entry name" value="Epoxide_hydrolase"/>
</dbReference>
<evidence type="ECO:0000256" key="1">
    <source>
        <dbReference type="ARBA" id="ARBA00010088"/>
    </source>
</evidence>
<accession>A0A6A6JH00</accession>
<dbReference type="Proteomes" id="UP000800097">
    <property type="component" value="Unassembled WGS sequence"/>
</dbReference>
<keyword evidence="2" id="KW-0058">Aromatic hydrocarbons catabolism</keyword>